<gene>
    <name evidence="1" type="ORF">Ctob_002760</name>
</gene>
<accession>A0A0M0JAT8</accession>
<proteinExistence type="predicted"/>
<keyword evidence="2" id="KW-1185">Reference proteome</keyword>
<sequence>MAMHMQSFLNTETELGGRSDLPDEVLLALTAGGWPAIRSSTKLDTQQQQQHEVFVLEFSKEAPAALAPCGPHGSDRSSAKLIIIGTELGRSPIFAVDAPTSAATIERTLALALAAGAAVPKARWLIDLCRREPGTAPRCEVRALLSAHDGAQKLLVERGWLPATAISKGSSCAMLAQTFPEEMCPCY</sequence>
<dbReference type="EMBL" id="JWZX01003176">
    <property type="protein sequence ID" value="KOO23600.1"/>
    <property type="molecule type" value="Genomic_DNA"/>
</dbReference>
<name>A0A0M0JAT8_9EUKA</name>
<organism evidence="1 2">
    <name type="scientific">Chrysochromulina tobinii</name>
    <dbReference type="NCBI Taxonomy" id="1460289"/>
    <lineage>
        <taxon>Eukaryota</taxon>
        <taxon>Haptista</taxon>
        <taxon>Haptophyta</taxon>
        <taxon>Prymnesiophyceae</taxon>
        <taxon>Prymnesiales</taxon>
        <taxon>Chrysochromulinaceae</taxon>
        <taxon>Chrysochromulina</taxon>
    </lineage>
</organism>
<evidence type="ECO:0000313" key="1">
    <source>
        <dbReference type="EMBL" id="KOO23600.1"/>
    </source>
</evidence>
<protein>
    <submittedName>
        <fullName evidence="1">Uncharacterized protein</fullName>
    </submittedName>
</protein>
<comment type="caution">
    <text evidence="1">The sequence shown here is derived from an EMBL/GenBank/DDBJ whole genome shotgun (WGS) entry which is preliminary data.</text>
</comment>
<dbReference type="AlphaFoldDB" id="A0A0M0JAT8"/>
<reference evidence="2" key="1">
    <citation type="journal article" date="2015" name="PLoS Genet.">
        <title>Genome Sequence and Transcriptome Analyses of Chrysochromulina tobin: Metabolic Tools for Enhanced Algal Fitness in the Prominent Order Prymnesiales (Haptophyceae).</title>
        <authorList>
            <person name="Hovde B.T."/>
            <person name="Deodato C.R."/>
            <person name="Hunsperger H.M."/>
            <person name="Ryken S.A."/>
            <person name="Yost W."/>
            <person name="Jha R.K."/>
            <person name="Patterson J."/>
            <person name="Monnat R.J. Jr."/>
            <person name="Barlow S.B."/>
            <person name="Starkenburg S.R."/>
            <person name="Cattolico R.A."/>
        </authorList>
    </citation>
    <scope>NUCLEOTIDE SEQUENCE</scope>
    <source>
        <strain evidence="2">CCMP291</strain>
    </source>
</reference>
<dbReference type="Proteomes" id="UP000037460">
    <property type="component" value="Unassembled WGS sequence"/>
</dbReference>
<evidence type="ECO:0000313" key="2">
    <source>
        <dbReference type="Proteomes" id="UP000037460"/>
    </source>
</evidence>